<gene>
    <name evidence="2" type="ORF">P8935_20400</name>
</gene>
<name>A0AAU7DI22_9BACT</name>
<dbReference type="AlphaFoldDB" id="A0AAU7DI22"/>
<proteinExistence type="predicted"/>
<accession>A0AAU7DI22</accession>
<sequence length="269" mass="29744">METRKIFRIATCIVAASLAVGLVAFRNGPRPSEASAATMASVPPAPILKPAPSTPIAEQKAALGDDETWQPEWDATIEKALPSSLLEPKVASDVKQFCPRFGTMKEVDRRQFWAYFFQALSGAEAGLKATSNVQHTEPQVAVVDGVSHRMVRSEGLLQLTYEDAKRYGCDFDWNSDKRLREHDPDKTILQPENNLLCGVNILENQLVMQHRPLITKSSYWSTLRPNWPGYRVFLQQMANAPTACGRRSASKSVEKSALPQTSTAVSASR</sequence>
<feature type="compositionally biased region" description="Polar residues" evidence="1">
    <location>
        <begin position="258"/>
        <end position="269"/>
    </location>
</feature>
<evidence type="ECO:0000313" key="2">
    <source>
        <dbReference type="EMBL" id="XBH16923.1"/>
    </source>
</evidence>
<feature type="region of interest" description="Disordered" evidence="1">
    <location>
        <begin position="33"/>
        <end position="65"/>
    </location>
</feature>
<feature type="region of interest" description="Disordered" evidence="1">
    <location>
        <begin position="245"/>
        <end position="269"/>
    </location>
</feature>
<feature type="compositionally biased region" description="Pro residues" evidence="1">
    <location>
        <begin position="43"/>
        <end position="53"/>
    </location>
</feature>
<dbReference type="RefSeq" id="WP_348262153.1">
    <property type="nucleotide sequence ID" value="NZ_CP121196.1"/>
</dbReference>
<evidence type="ECO:0008006" key="3">
    <source>
        <dbReference type="Google" id="ProtNLM"/>
    </source>
</evidence>
<protein>
    <recommendedName>
        <fullName evidence="3">Transglycosylase SLT domain-containing protein</fullName>
    </recommendedName>
</protein>
<reference evidence="2" key="1">
    <citation type="submission" date="2023-03" db="EMBL/GenBank/DDBJ databases">
        <title>Edaphobacter sp.</title>
        <authorList>
            <person name="Huber K.J."/>
            <person name="Papendorf J."/>
            <person name="Pilke C."/>
            <person name="Bunk B."/>
            <person name="Sproeer C."/>
            <person name="Pester M."/>
        </authorList>
    </citation>
    <scope>NUCLEOTIDE SEQUENCE</scope>
    <source>
        <strain evidence="2">DSM 110680</strain>
    </source>
</reference>
<organism evidence="2">
    <name type="scientific">Telmatobacter sp. DSM 110680</name>
    <dbReference type="NCBI Taxonomy" id="3036704"/>
    <lineage>
        <taxon>Bacteria</taxon>
        <taxon>Pseudomonadati</taxon>
        <taxon>Acidobacteriota</taxon>
        <taxon>Terriglobia</taxon>
        <taxon>Terriglobales</taxon>
        <taxon>Acidobacteriaceae</taxon>
        <taxon>Telmatobacter</taxon>
    </lineage>
</organism>
<evidence type="ECO:0000256" key="1">
    <source>
        <dbReference type="SAM" id="MobiDB-lite"/>
    </source>
</evidence>
<dbReference type="EMBL" id="CP121196">
    <property type="protein sequence ID" value="XBH16923.1"/>
    <property type="molecule type" value="Genomic_DNA"/>
</dbReference>